<feature type="compositionally biased region" description="Basic and acidic residues" evidence="1">
    <location>
        <begin position="21"/>
        <end position="47"/>
    </location>
</feature>
<name>A0ABV9VQI8_9ACTN</name>
<keyword evidence="3" id="KW-1185">Reference proteome</keyword>
<dbReference type="RefSeq" id="WP_380114195.1">
    <property type="nucleotide sequence ID" value="NZ_JBHSIU010000011.1"/>
</dbReference>
<sequence>MSTALFDHALRLQQLHPDTPLPRDGEPFPDEAAHPDRQPARTREGPRRKGAGAAAVLDAHFADADATPADLVDAFHDVYVPIHRNDHIAAAALRAGRKRVRRTGRWLVRHSTDRCSVTVGLALLATDHDDRDIPLIQTIGLLSEHFGALAAEALQRRRDGGPALLWLAQRTAGWGRVYVIEAMCRRGVHGSSRDWLLRHACDGDFLAGYYAGKVAIAAQLHPAIVDPDADEALIDHTGRILSTMADCSGMGSTLEHYPSAAAVLTAHAGHLGRLAPTVHRYVTAATIADHLAKRPPERNGCTPEQRDGLVRQYLAVLDRQDWCDTARAGLAPDDGFTVWFVAETAARLRLRAFSGTGADPRAE</sequence>
<reference evidence="3" key="1">
    <citation type="journal article" date="2019" name="Int. J. Syst. Evol. Microbiol.">
        <title>The Global Catalogue of Microorganisms (GCM) 10K type strain sequencing project: providing services to taxonomists for standard genome sequencing and annotation.</title>
        <authorList>
            <consortium name="The Broad Institute Genomics Platform"/>
            <consortium name="The Broad Institute Genome Sequencing Center for Infectious Disease"/>
            <person name="Wu L."/>
            <person name="Ma J."/>
        </authorList>
    </citation>
    <scope>NUCLEOTIDE SEQUENCE [LARGE SCALE GENOMIC DNA]</scope>
    <source>
        <strain evidence="3">CGMCC 4.7152</strain>
    </source>
</reference>
<evidence type="ECO:0000313" key="3">
    <source>
        <dbReference type="Proteomes" id="UP001595912"/>
    </source>
</evidence>
<dbReference type="EMBL" id="JBHSIU010000011">
    <property type="protein sequence ID" value="MFC4997939.1"/>
    <property type="molecule type" value="Genomic_DNA"/>
</dbReference>
<proteinExistence type="predicted"/>
<evidence type="ECO:0000256" key="1">
    <source>
        <dbReference type="SAM" id="MobiDB-lite"/>
    </source>
</evidence>
<comment type="caution">
    <text evidence="2">The sequence shown here is derived from an EMBL/GenBank/DDBJ whole genome shotgun (WGS) entry which is preliminary data.</text>
</comment>
<dbReference type="Proteomes" id="UP001595912">
    <property type="component" value="Unassembled WGS sequence"/>
</dbReference>
<protein>
    <submittedName>
        <fullName evidence="2">Uncharacterized protein</fullName>
    </submittedName>
</protein>
<organism evidence="2 3">
    <name type="scientific">Dactylosporangium cerinum</name>
    <dbReference type="NCBI Taxonomy" id="1434730"/>
    <lineage>
        <taxon>Bacteria</taxon>
        <taxon>Bacillati</taxon>
        <taxon>Actinomycetota</taxon>
        <taxon>Actinomycetes</taxon>
        <taxon>Micromonosporales</taxon>
        <taxon>Micromonosporaceae</taxon>
        <taxon>Dactylosporangium</taxon>
    </lineage>
</organism>
<gene>
    <name evidence="2" type="ORF">ACFPIJ_08875</name>
</gene>
<evidence type="ECO:0000313" key="2">
    <source>
        <dbReference type="EMBL" id="MFC4997939.1"/>
    </source>
</evidence>
<feature type="region of interest" description="Disordered" evidence="1">
    <location>
        <begin position="11"/>
        <end position="52"/>
    </location>
</feature>
<accession>A0ABV9VQI8</accession>